<organism evidence="2 3">
    <name type="scientific">Methylorubrum podarium</name>
    <dbReference type="NCBI Taxonomy" id="200476"/>
    <lineage>
        <taxon>Bacteria</taxon>
        <taxon>Pseudomonadati</taxon>
        <taxon>Pseudomonadota</taxon>
        <taxon>Alphaproteobacteria</taxon>
        <taxon>Hyphomicrobiales</taxon>
        <taxon>Methylobacteriaceae</taxon>
        <taxon>Methylorubrum</taxon>
    </lineage>
</organism>
<evidence type="ECO:0000313" key="3">
    <source>
        <dbReference type="Proteomes" id="UP001480955"/>
    </source>
</evidence>
<feature type="domain" description="Glycosyltransferase 2-like" evidence="1">
    <location>
        <begin position="7"/>
        <end position="125"/>
    </location>
</feature>
<dbReference type="PANTHER" id="PTHR43685">
    <property type="entry name" value="GLYCOSYLTRANSFERASE"/>
    <property type="match status" value="1"/>
</dbReference>
<dbReference type="InterPro" id="IPR050834">
    <property type="entry name" value="Glycosyltransf_2"/>
</dbReference>
<comment type="caution">
    <text evidence="2">The sequence shown here is derived from an EMBL/GenBank/DDBJ whole genome shotgun (WGS) entry which is preliminary data.</text>
</comment>
<evidence type="ECO:0000313" key="2">
    <source>
        <dbReference type="EMBL" id="MER2249827.1"/>
    </source>
</evidence>
<dbReference type="PANTHER" id="PTHR43685:SF2">
    <property type="entry name" value="GLYCOSYLTRANSFERASE 2-LIKE DOMAIN-CONTAINING PROTEIN"/>
    <property type="match status" value="1"/>
</dbReference>
<dbReference type="RefSeq" id="WP_350393534.1">
    <property type="nucleotide sequence ID" value="NZ_JBELQE010000049.1"/>
</dbReference>
<dbReference type="Pfam" id="PF00535">
    <property type="entry name" value="Glycos_transf_2"/>
    <property type="match status" value="1"/>
</dbReference>
<dbReference type="Gene3D" id="3.90.550.10">
    <property type="entry name" value="Spore Coat Polysaccharide Biosynthesis Protein SpsA, Chain A"/>
    <property type="match status" value="1"/>
</dbReference>
<dbReference type="InterPro" id="IPR029044">
    <property type="entry name" value="Nucleotide-diphossugar_trans"/>
</dbReference>
<sequence length="440" mass="48176">MSTETVTILIPVYNGGDFLAHAIESALAQTWPAIEVLVIDDGSDDDGHTERVCRSFGSRIRYLRQENGGVAAALNTGVAAMTGRYLSWLSHDDLYDPRKVEVQMKALAAQPAPCVIFGGFATMSEDGTVLDEFKHDKSYRSDQSIWAVLEIRINGCTLLLERDLVLRHGGFDVGLPTTQDYELWWRLALHYPFVFVPGALVRHRIHAGQGSHERRHVEEGSLLWMEMLEWVPEETARAQSGSEMAFLLRARDFLRKTGFDNALQGADALIRRRAHKVQVGVVVSSRNSREAAVAKAELASSGLDLAFLFVDASPDQHVLLFAGSRAQERSDEVIGSPTTQQDLVARTLAELDAPILAFFPQDVSVATFWAAVGRLLRDPKLDGIAIPQTTGEPGVDPLGALSGLVVRRDALSTALTRAVETRSDFISSLGMSSRLDVVAA</sequence>
<dbReference type="SUPFAM" id="SSF53448">
    <property type="entry name" value="Nucleotide-diphospho-sugar transferases"/>
    <property type="match status" value="1"/>
</dbReference>
<keyword evidence="2" id="KW-0808">Transferase</keyword>
<dbReference type="EC" id="2.4.-.-" evidence="2"/>
<protein>
    <submittedName>
        <fullName evidence="2">Glycosyltransferase</fullName>
        <ecNumber evidence="2">2.4.-.-</ecNumber>
    </submittedName>
</protein>
<accession>A0ABV1QKD7</accession>
<keyword evidence="3" id="KW-1185">Reference proteome</keyword>
<keyword evidence="2" id="KW-0328">Glycosyltransferase</keyword>
<name>A0ABV1QKD7_9HYPH</name>
<dbReference type="EMBL" id="JBELQE010000049">
    <property type="protein sequence ID" value="MER2249827.1"/>
    <property type="molecule type" value="Genomic_DNA"/>
</dbReference>
<dbReference type="InterPro" id="IPR001173">
    <property type="entry name" value="Glyco_trans_2-like"/>
</dbReference>
<evidence type="ECO:0000259" key="1">
    <source>
        <dbReference type="Pfam" id="PF00535"/>
    </source>
</evidence>
<proteinExistence type="predicted"/>
<gene>
    <name evidence="2" type="ORF">ABS772_07850</name>
</gene>
<dbReference type="GO" id="GO:0016757">
    <property type="term" value="F:glycosyltransferase activity"/>
    <property type="evidence" value="ECO:0007669"/>
    <property type="project" value="UniProtKB-KW"/>
</dbReference>
<dbReference type="Proteomes" id="UP001480955">
    <property type="component" value="Unassembled WGS sequence"/>
</dbReference>
<reference evidence="2 3" key="1">
    <citation type="submission" date="2024-06" db="EMBL/GenBank/DDBJ databases">
        <authorList>
            <person name="Campbell A.G."/>
        </authorList>
    </citation>
    <scope>NUCLEOTIDE SEQUENCE [LARGE SCALE GENOMIC DNA]</scope>
    <source>
        <strain evidence="2 3">EM12</strain>
    </source>
</reference>